<dbReference type="InterPro" id="IPR001666">
    <property type="entry name" value="PI_transfer"/>
</dbReference>
<dbReference type="EMBL" id="KE126580">
    <property type="protein sequence ID" value="EPB66064.1"/>
    <property type="molecule type" value="Genomic_DNA"/>
</dbReference>
<dbReference type="GO" id="GO:0005737">
    <property type="term" value="C:cytoplasm"/>
    <property type="evidence" value="ECO:0007669"/>
    <property type="project" value="TreeGrafter"/>
</dbReference>
<dbReference type="InterPro" id="IPR023393">
    <property type="entry name" value="START-like_dom_sf"/>
</dbReference>
<gene>
    <name evidence="2" type="ORF">ANCCEY_14845</name>
</gene>
<evidence type="ECO:0000313" key="3">
    <source>
        <dbReference type="Proteomes" id="UP000054495"/>
    </source>
</evidence>
<dbReference type="PANTHER" id="PTHR10658:SF35">
    <property type="entry name" value="PHOSPHATIDYLINOSITOL TRANSFER PROTEIN"/>
    <property type="match status" value="1"/>
</dbReference>
<dbReference type="GO" id="GO:0035091">
    <property type="term" value="F:phosphatidylinositol binding"/>
    <property type="evidence" value="ECO:0007669"/>
    <property type="project" value="TreeGrafter"/>
</dbReference>
<reference evidence="2 3" key="1">
    <citation type="submission" date="2013-05" db="EMBL/GenBank/DDBJ databases">
        <title>Draft genome of the parasitic nematode Anyclostoma ceylanicum.</title>
        <authorList>
            <person name="Mitreva M."/>
        </authorList>
    </citation>
    <scope>NUCLEOTIDE SEQUENCE [LARGE SCALE GENOMIC DNA]</scope>
</reference>
<evidence type="ECO:0000313" key="2">
    <source>
        <dbReference type="EMBL" id="EPB66064.1"/>
    </source>
</evidence>
<dbReference type="GO" id="GO:0008526">
    <property type="term" value="F:phosphatidylinositol transfer activity"/>
    <property type="evidence" value="ECO:0007669"/>
    <property type="project" value="TreeGrafter"/>
</dbReference>
<name>A0A0D6L4U4_9BILA</name>
<proteinExistence type="predicted"/>
<dbReference type="GO" id="GO:0008525">
    <property type="term" value="F:phosphatidylcholine transporter activity"/>
    <property type="evidence" value="ECO:0007669"/>
    <property type="project" value="TreeGrafter"/>
</dbReference>
<feature type="domain" description="Phosphatidylinositol transfer protein N-terminal" evidence="1">
    <location>
        <begin position="1"/>
        <end position="40"/>
    </location>
</feature>
<organism evidence="2 3">
    <name type="scientific">Ancylostoma ceylanicum</name>
    <dbReference type="NCBI Taxonomy" id="53326"/>
    <lineage>
        <taxon>Eukaryota</taxon>
        <taxon>Metazoa</taxon>
        <taxon>Ecdysozoa</taxon>
        <taxon>Nematoda</taxon>
        <taxon>Chromadorea</taxon>
        <taxon>Rhabditida</taxon>
        <taxon>Rhabditina</taxon>
        <taxon>Rhabditomorpha</taxon>
        <taxon>Strongyloidea</taxon>
        <taxon>Ancylostomatidae</taxon>
        <taxon>Ancylostomatinae</taxon>
        <taxon>Ancylostoma</taxon>
    </lineage>
</organism>
<sequence>MIIKEYRIPLPLEVEEFRRGQLYSVAEACKNETGGGEGAEDDNFVSQGKMLQFSKRCPHIIASVWPSG</sequence>
<dbReference type="GO" id="GO:0031210">
    <property type="term" value="F:phosphatidylcholine binding"/>
    <property type="evidence" value="ECO:0007669"/>
    <property type="project" value="TreeGrafter"/>
</dbReference>
<keyword evidence="3" id="KW-1185">Reference proteome</keyword>
<dbReference type="AlphaFoldDB" id="A0A0D6L4U4"/>
<dbReference type="Proteomes" id="UP000054495">
    <property type="component" value="Unassembled WGS sequence"/>
</dbReference>
<dbReference type="PANTHER" id="PTHR10658">
    <property type="entry name" value="PHOSPHATIDYLINOSITOL TRANSFER PROTEIN"/>
    <property type="match status" value="1"/>
</dbReference>
<evidence type="ECO:0000259" key="1">
    <source>
        <dbReference type="Pfam" id="PF02121"/>
    </source>
</evidence>
<dbReference type="Pfam" id="PF02121">
    <property type="entry name" value="IP_trans"/>
    <property type="match status" value="1"/>
</dbReference>
<dbReference type="SUPFAM" id="SSF55961">
    <property type="entry name" value="Bet v1-like"/>
    <property type="match status" value="1"/>
</dbReference>
<dbReference type="Gene3D" id="3.30.530.20">
    <property type="match status" value="1"/>
</dbReference>
<protein>
    <recommendedName>
        <fullName evidence="1">Phosphatidylinositol transfer protein N-terminal domain-containing protein</fullName>
    </recommendedName>
</protein>
<accession>A0A0D6L4U4</accession>
<dbReference type="InterPro" id="IPR055261">
    <property type="entry name" value="PI_transfer_N"/>
</dbReference>